<feature type="transmembrane region" description="Helical" evidence="11">
    <location>
        <begin position="165"/>
        <end position="182"/>
    </location>
</feature>
<keyword evidence="8 11" id="KW-0812">Transmembrane</keyword>
<name>L0KX90_METHD</name>
<comment type="subcellular location">
    <subcellularLocation>
        <location evidence="2 11">Cell membrane</location>
        <topology evidence="2 11">Multi-pass membrane protein</topology>
    </subcellularLocation>
</comment>
<feature type="transmembrane region" description="Helical" evidence="11">
    <location>
        <begin position="212"/>
        <end position="235"/>
    </location>
</feature>
<feature type="transmembrane region" description="Helical" evidence="11">
    <location>
        <begin position="87"/>
        <end position="107"/>
    </location>
</feature>
<keyword evidence="10 11" id="KW-0472">Membrane</keyword>
<feature type="transmembrane region" description="Helical" evidence="11">
    <location>
        <begin position="304"/>
        <end position="324"/>
    </location>
</feature>
<dbReference type="PANTHER" id="PTHR34308">
    <property type="entry name" value="COBALAMIN BIOSYNTHESIS PROTEIN CBIB"/>
    <property type="match status" value="1"/>
</dbReference>
<dbReference type="GO" id="GO:0048472">
    <property type="term" value="F:threonine-phosphate decarboxylase activity"/>
    <property type="evidence" value="ECO:0007669"/>
    <property type="project" value="InterPro"/>
</dbReference>
<dbReference type="Proteomes" id="UP000010866">
    <property type="component" value="Chromosome"/>
</dbReference>
<keyword evidence="13" id="KW-1185">Reference proteome</keyword>
<evidence type="ECO:0000256" key="3">
    <source>
        <dbReference type="ARBA" id="ARBA00004953"/>
    </source>
</evidence>
<evidence type="ECO:0000256" key="11">
    <source>
        <dbReference type="HAMAP-Rule" id="MF_00024"/>
    </source>
</evidence>
<dbReference type="HAMAP" id="MF_00024">
    <property type="entry name" value="CobD_CbiB"/>
    <property type="match status" value="1"/>
</dbReference>
<comment type="similarity">
    <text evidence="4 11">Belongs to the CobD/CbiB family.</text>
</comment>
<dbReference type="NCBIfam" id="TIGR00380">
    <property type="entry name" value="cobal_cbiB"/>
    <property type="match status" value="1"/>
</dbReference>
<dbReference type="GO" id="GO:0005886">
    <property type="term" value="C:plasma membrane"/>
    <property type="evidence" value="ECO:0007669"/>
    <property type="project" value="UniProtKB-SubCell"/>
</dbReference>
<dbReference type="UniPathway" id="UPA00148"/>
<protein>
    <recommendedName>
        <fullName evidence="5 11">Probable cobalamin biosynthesis protein CobD</fullName>
    </recommendedName>
</protein>
<sequence length="331" mass="36992">MFFTIATLDLIVVLLLAFIIDLVLGEPPFAIHPVVWIGNLISFFKRRAPLANRRLYGIFMALCCILFAAFIGIVATLILDTESIPALIRYLVAAWFLKMTFAIRCLMDAGKEVYEKLAVGDLDEARKKLSMYVSRNTSQLTEEQVSSAVIETSSENFVDGILSPLFYFALFGPLGIIAAYVFKATSTLDSMVGYKDPQYLHLGWFSARFDDILNWIPARLSLLPISIAAVILSLIPAFSRSLDPVNTVRYSIKDGRKTPSPNSGYPMAAFAGAMSIRLEKPKVYVLAAENPYPKFFHIKLTRSLVLSSSLISVLMCASLLYIIMDRFYVLY</sequence>
<dbReference type="KEGG" id="mhz:Metho_1541"/>
<evidence type="ECO:0000256" key="8">
    <source>
        <dbReference type="ARBA" id="ARBA00022692"/>
    </source>
</evidence>
<dbReference type="NCBIfam" id="NF002281">
    <property type="entry name" value="PRK01209.2-5"/>
    <property type="match status" value="1"/>
</dbReference>
<dbReference type="OrthoDB" id="46105at2157"/>
<reference evidence="13" key="1">
    <citation type="submission" date="2012-02" db="EMBL/GenBank/DDBJ databases">
        <title>Complete sequence of chromosome of Methanomethylovorans hollandica DSM 15978.</title>
        <authorList>
            <person name="Lucas S."/>
            <person name="Copeland A."/>
            <person name="Lapidus A."/>
            <person name="Glavina del Rio T."/>
            <person name="Dalin E."/>
            <person name="Tice H."/>
            <person name="Bruce D."/>
            <person name="Goodwin L."/>
            <person name="Pitluck S."/>
            <person name="Peters L."/>
            <person name="Mikhailova N."/>
            <person name="Held B."/>
            <person name="Kyrpides N."/>
            <person name="Mavromatis K."/>
            <person name="Ivanova N."/>
            <person name="Brettin T."/>
            <person name="Detter J.C."/>
            <person name="Han C."/>
            <person name="Larimer F."/>
            <person name="Land M."/>
            <person name="Hauser L."/>
            <person name="Markowitz V."/>
            <person name="Cheng J.-F."/>
            <person name="Hugenholtz P."/>
            <person name="Woyke T."/>
            <person name="Wu D."/>
            <person name="Spring S."/>
            <person name="Schroeder M."/>
            <person name="Brambilla E."/>
            <person name="Klenk H.-P."/>
            <person name="Eisen J.A."/>
        </authorList>
    </citation>
    <scope>NUCLEOTIDE SEQUENCE [LARGE SCALE GENOMIC DNA]</scope>
    <source>
        <strain evidence="13">DSM 15978 / NBRC 107637 / DMS1</strain>
    </source>
</reference>
<dbReference type="STRING" id="867904.Metho_1541"/>
<evidence type="ECO:0000256" key="10">
    <source>
        <dbReference type="ARBA" id="ARBA00023136"/>
    </source>
</evidence>
<keyword evidence="6 11" id="KW-1003">Cell membrane</keyword>
<comment type="function">
    <text evidence="1 11">Converts cobyric acid to cobinamide by the addition of aminopropanol on the F carboxylic group.</text>
</comment>
<evidence type="ECO:0000256" key="2">
    <source>
        <dbReference type="ARBA" id="ARBA00004651"/>
    </source>
</evidence>
<dbReference type="InterPro" id="IPR004485">
    <property type="entry name" value="Cobalamin_biosynth_CobD/CbiB"/>
</dbReference>
<comment type="pathway">
    <text evidence="3 11">Cofactor biosynthesis; adenosylcobalamin biosynthesis.</text>
</comment>
<keyword evidence="9 11" id="KW-1133">Transmembrane helix</keyword>
<dbReference type="AlphaFoldDB" id="L0KX90"/>
<dbReference type="GO" id="GO:0015420">
    <property type="term" value="F:ABC-type vitamin B12 transporter activity"/>
    <property type="evidence" value="ECO:0007669"/>
    <property type="project" value="UniProtKB-UniRule"/>
</dbReference>
<proteinExistence type="inferred from homology"/>
<keyword evidence="7 11" id="KW-0169">Cobalamin biosynthesis</keyword>
<dbReference type="EMBL" id="CP003362">
    <property type="protein sequence ID" value="AGB49741.1"/>
    <property type="molecule type" value="Genomic_DNA"/>
</dbReference>
<evidence type="ECO:0000256" key="7">
    <source>
        <dbReference type="ARBA" id="ARBA00022573"/>
    </source>
</evidence>
<feature type="transmembrane region" description="Helical" evidence="11">
    <location>
        <begin position="6"/>
        <end position="24"/>
    </location>
</feature>
<dbReference type="HOGENOM" id="CLU_054212_0_0_2"/>
<evidence type="ECO:0000256" key="5">
    <source>
        <dbReference type="ARBA" id="ARBA00016185"/>
    </source>
</evidence>
<accession>L0KX90</accession>
<gene>
    <name evidence="11" type="primary">cobD</name>
    <name evidence="12" type="ordered locus">Metho_1541</name>
</gene>
<evidence type="ECO:0000313" key="13">
    <source>
        <dbReference type="Proteomes" id="UP000010866"/>
    </source>
</evidence>
<evidence type="ECO:0000256" key="4">
    <source>
        <dbReference type="ARBA" id="ARBA00006263"/>
    </source>
</evidence>
<feature type="transmembrane region" description="Helical" evidence="11">
    <location>
        <begin position="55"/>
        <end position="75"/>
    </location>
</feature>
<dbReference type="GO" id="GO:0009236">
    <property type="term" value="P:cobalamin biosynthetic process"/>
    <property type="evidence" value="ECO:0007669"/>
    <property type="project" value="UniProtKB-UniRule"/>
</dbReference>
<evidence type="ECO:0000256" key="1">
    <source>
        <dbReference type="ARBA" id="ARBA00003384"/>
    </source>
</evidence>
<evidence type="ECO:0000313" key="12">
    <source>
        <dbReference type="EMBL" id="AGB49741.1"/>
    </source>
</evidence>
<dbReference type="Pfam" id="PF03186">
    <property type="entry name" value="CobD_Cbib"/>
    <property type="match status" value="1"/>
</dbReference>
<evidence type="ECO:0000256" key="6">
    <source>
        <dbReference type="ARBA" id="ARBA00022475"/>
    </source>
</evidence>
<evidence type="ECO:0000256" key="9">
    <source>
        <dbReference type="ARBA" id="ARBA00022989"/>
    </source>
</evidence>
<dbReference type="PANTHER" id="PTHR34308:SF1">
    <property type="entry name" value="COBALAMIN BIOSYNTHESIS PROTEIN CBIB"/>
    <property type="match status" value="1"/>
</dbReference>
<organism evidence="12 13">
    <name type="scientific">Methanomethylovorans hollandica (strain DSM 15978 / NBRC 107637 / DMS1)</name>
    <dbReference type="NCBI Taxonomy" id="867904"/>
    <lineage>
        <taxon>Archaea</taxon>
        <taxon>Methanobacteriati</taxon>
        <taxon>Methanobacteriota</taxon>
        <taxon>Stenosarchaea group</taxon>
        <taxon>Methanomicrobia</taxon>
        <taxon>Methanosarcinales</taxon>
        <taxon>Methanosarcinaceae</taxon>
        <taxon>Methanomethylovorans</taxon>
    </lineage>
</organism>